<dbReference type="Proteomes" id="UP000195557">
    <property type="component" value="Unassembled WGS sequence"/>
</dbReference>
<reference evidence="2" key="1">
    <citation type="submission" date="2017-04" db="EMBL/GenBank/DDBJ databases">
        <title>Population genomics of picophytoplankton unveils novel chromosome hypervariability.</title>
        <authorList>
            <consortium name="DOE Joint Genome Institute"/>
            <person name="Blanc-Mathieu R."/>
            <person name="Krasovec M."/>
            <person name="Hebrard M."/>
            <person name="Yau S."/>
            <person name="Desgranges E."/>
            <person name="Martin J."/>
            <person name="Schackwitz W."/>
            <person name="Kuo A."/>
            <person name="Salin G."/>
            <person name="Donnadieu C."/>
            <person name="Desdevises Y."/>
            <person name="Sanchez-Ferandin S."/>
            <person name="Moreau H."/>
            <person name="Rivals E."/>
            <person name="Grigoriev I.V."/>
            <person name="Grimsley N."/>
            <person name="Eyre-Walker A."/>
            <person name="Piganeau G."/>
        </authorList>
    </citation>
    <scope>NUCLEOTIDE SEQUENCE [LARGE SCALE GENOMIC DNA]</scope>
    <source>
        <strain evidence="2">RCC 1115</strain>
    </source>
</reference>
<accession>A0A1Y5IPG6</accession>
<keyword evidence="1" id="KW-1133">Transmembrane helix</keyword>
<evidence type="ECO:0000313" key="2">
    <source>
        <dbReference type="EMBL" id="OUS49012.1"/>
    </source>
</evidence>
<dbReference type="AlphaFoldDB" id="A0A1Y5IPG6"/>
<organism evidence="2">
    <name type="scientific">Ostreococcus tauri</name>
    <name type="common">Marine green alga</name>
    <dbReference type="NCBI Taxonomy" id="70448"/>
    <lineage>
        <taxon>Eukaryota</taxon>
        <taxon>Viridiplantae</taxon>
        <taxon>Chlorophyta</taxon>
        <taxon>Mamiellophyceae</taxon>
        <taxon>Mamiellales</taxon>
        <taxon>Bathycoccaceae</taxon>
        <taxon>Ostreococcus</taxon>
    </lineage>
</organism>
<protein>
    <submittedName>
        <fullName evidence="2">Uncharacterized protein</fullName>
    </submittedName>
</protein>
<feature type="transmembrane region" description="Helical" evidence="1">
    <location>
        <begin position="24"/>
        <end position="42"/>
    </location>
</feature>
<dbReference type="eggNOG" id="ENOG502S4DC">
    <property type="taxonomic scope" value="Eukaryota"/>
</dbReference>
<proteinExistence type="predicted"/>
<sequence>MSIDTGSIDDAIERGKFKSTQLRGSTFFVAWSGVLTLAWSGWTKELRRLKQTLNSEVDPALQRENPGSAWPKTSIACVADDAPAMSREEYDALRAVIGKFREAVTEARADVDELKVVVFGARCCEKRLSVRKMARFESGDADECAIDEESRAYVDKVVKEGDAVDYLERVNQPGHRESHYCSGAGVTLVQDCGNIIGGLVDAFRAEVDAILPGRYRWFNRECLHITIRGLVN</sequence>
<keyword evidence="1" id="KW-0812">Transmembrane</keyword>
<gene>
    <name evidence="2" type="ORF">BE221DRAFT_143921</name>
</gene>
<name>A0A1Y5IPG6_OSTTA</name>
<keyword evidence="1" id="KW-0472">Membrane</keyword>
<dbReference type="EMBL" id="KZ155772">
    <property type="protein sequence ID" value="OUS49012.1"/>
    <property type="molecule type" value="Genomic_DNA"/>
</dbReference>
<evidence type="ECO:0000256" key="1">
    <source>
        <dbReference type="SAM" id="Phobius"/>
    </source>
</evidence>